<evidence type="ECO:0000256" key="1">
    <source>
        <dbReference type="ARBA" id="ARBA00006270"/>
    </source>
</evidence>
<keyword evidence="4" id="KW-0547">Nucleotide-binding</keyword>
<evidence type="ECO:0000256" key="9">
    <source>
        <dbReference type="ARBA" id="ARBA00023289"/>
    </source>
</evidence>
<name>A0A5B8N1T2_9CHLO</name>
<dbReference type="Gene3D" id="3.40.50.300">
    <property type="entry name" value="P-loop containing nucleotide triphosphate hydrolases"/>
    <property type="match status" value="1"/>
</dbReference>
<dbReference type="GO" id="GO:0015031">
    <property type="term" value="P:protein transport"/>
    <property type="evidence" value="ECO:0007669"/>
    <property type="project" value="UniProtKB-KW"/>
</dbReference>
<keyword evidence="13" id="KW-1185">Reference proteome</keyword>
<evidence type="ECO:0000256" key="4">
    <source>
        <dbReference type="ARBA" id="ARBA00022741"/>
    </source>
</evidence>
<dbReference type="Proteomes" id="UP000316726">
    <property type="component" value="Chromosome 18"/>
</dbReference>
<keyword evidence="3" id="KW-0813">Transport</keyword>
<dbReference type="InterPro" id="IPR027417">
    <property type="entry name" value="P-loop_NTPase"/>
</dbReference>
<dbReference type="GO" id="GO:0003924">
    <property type="term" value="F:GTPase activity"/>
    <property type="evidence" value="ECO:0007669"/>
    <property type="project" value="InterPro"/>
</dbReference>
<keyword evidence="8" id="KW-0449">Lipoprotein</keyword>
<dbReference type="PANTHER" id="PTHR47978">
    <property type="match status" value="1"/>
</dbReference>
<evidence type="ECO:0000256" key="11">
    <source>
        <dbReference type="SAM" id="MobiDB-lite"/>
    </source>
</evidence>
<evidence type="ECO:0000256" key="7">
    <source>
        <dbReference type="ARBA" id="ARBA00023136"/>
    </source>
</evidence>
<dbReference type="SMART" id="SM00175">
    <property type="entry name" value="RAB"/>
    <property type="match status" value="1"/>
</dbReference>
<dbReference type="FunFam" id="3.40.50.300:FF:000550">
    <property type="entry name" value="ras-related protein Rab-21"/>
    <property type="match status" value="1"/>
</dbReference>
<dbReference type="SMART" id="SM00174">
    <property type="entry name" value="RHO"/>
    <property type="match status" value="1"/>
</dbReference>
<dbReference type="AlphaFoldDB" id="A0A5B8N1T2"/>
<sequence length="216" mass="23751">MAPNSNCTDFKVVVLGEGRVGKTSLILRYVRQIFAENQQATIQASFLTKKLTLGNSRVQLAIWDTAGQERFHALGPIYYRDADAALLVYDITDRDSFNRVKNWVKELRKFVQREIVVVIAANKQDLARNQQIPDDESQEYAKSIKAGHFKTSAKAGKGVEQMFLQISRQLLAQRSAELSKAASSASSGSKGTGSTGRRSVIISDEPSSSATKSSCC</sequence>
<evidence type="ECO:0000256" key="6">
    <source>
        <dbReference type="ARBA" id="ARBA00023134"/>
    </source>
</evidence>
<accession>A0A5B8N1T2</accession>
<feature type="region of interest" description="Disordered" evidence="11">
    <location>
        <begin position="180"/>
        <end position="216"/>
    </location>
</feature>
<dbReference type="NCBIfam" id="TIGR00231">
    <property type="entry name" value="small_GTP"/>
    <property type="match status" value="1"/>
</dbReference>
<feature type="compositionally biased region" description="Low complexity" evidence="11">
    <location>
        <begin position="180"/>
        <end position="189"/>
    </location>
</feature>
<dbReference type="PRINTS" id="PR00449">
    <property type="entry name" value="RASTRNSFRMNG"/>
</dbReference>
<evidence type="ECO:0000313" key="13">
    <source>
        <dbReference type="Proteomes" id="UP000316726"/>
    </source>
</evidence>
<dbReference type="SMART" id="SM00176">
    <property type="entry name" value="RAN"/>
    <property type="match status" value="1"/>
</dbReference>
<organism evidence="12 13">
    <name type="scientific">Chloropicon primus</name>
    <dbReference type="NCBI Taxonomy" id="1764295"/>
    <lineage>
        <taxon>Eukaryota</taxon>
        <taxon>Viridiplantae</taxon>
        <taxon>Chlorophyta</taxon>
        <taxon>Chloropicophyceae</taxon>
        <taxon>Chloropicales</taxon>
        <taxon>Chloropicaceae</taxon>
        <taxon>Chloropicon</taxon>
    </lineage>
</organism>
<keyword evidence="7" id="KW-0472">Membrane</keyword>
<dbReference type="SMART" id="SM00173">
    <property type="entry name" value="RAS"/>
    <property type="match status" value="1"/>
</dbReference>
<dbReference type="PROSITE" id="PS51421">
    <property type="entry name" value="RAS"/>
    <property type="match status" value="1"/>
</dbReference>
<dbReference type="InterPro" id="IPR001806">
    <property type="entry name" value="Small_GTPase"/>
</dbReference>
<keyword evidence="6" id="KW-0342">GTP-binding</keyword>
<reference evidence="12 13" key="1">
    <citation type="submission" date="2018-07" db="EMBL/GenBank/DDBJ databases">
        <title>The complete nuclear genome of the prasinophyte Chloropicon primus (CCMP1205).</title>
        <authorList>
            <person name="Pombert J.-F."/>
            <person name="Otis C."/>
            <person name="Turmel M."/>
            <person name="Lemieux C."/>
        </authorList>
    </citation>
    <scope>NUCLEOTIDE SEQUENCE [LARGE SCALE GENOMIC DNA]</scope>
    <source>
        <strain evidence="12 13">CCMP1205</strain>
    </source>
</reference>
<comment type="similarity">
    <text evidence="1">Belongs to the small GTPase superfamily. Rab family.</text>
</comment>
<feature type="compositionally biased region" description="Polar residues" evidence="11">
    <location>
        <begin position="205"/>
        <end position="216"/>
    </location>
</feature>
<dbReference type="EMBL" id="CP031051">
    <property type="protein sequence ID" value="QDZ25654.1"/>
    <property type="molecule type" value="Genomic_DNA"/>
</dbReference>
<dbReference type="PROSITE" id="PS51419">
    <property type="entry name" value="RAB"/>
    <property type="match status" value="1"/>
</dbReference>
<dbReference type="GO" id="GO:0012505">
    <property type="term" value="C:endomembrane system"/>
    <property type="evidence" value="ECO:0007669"/>
    <property type="project" value="UniProtKB-SubCell"/>
</dbReference>
<dbReference type="InterPro" id="IPR005225">
    <property type="entry name" value="Small_GTP-bd"/>
</dbReference>
<dbReference type="OrthoDB" id="63533at2759"/>
<dbReference type="PROSITE" id="PS51417">
    <property type="entry name" value="ARF"/>
    <property type="match status" value="1"/>
</dbReference>
<keyword evidence="9" id="KW-0636">Prenylation</keyword>
<evidence type="ECO:0000256" key="5">
    <source>
        <dbReference type="ARBA" id="ARBA00022927"/>
    </source>
</evidence>
<evidence type="ECO:0000256" key="2">
    <source>
        <dbReference type="ARBA" id="ARBA00014900"/>
    </source>
</evidence>
<dbReference type="PROSITE" id="PS51420">
    <property type="entry name" value="RHO"/>
    <property type="match status" value="1"/>
</dbReference>
<dbReference type="STRING" id="1764295.A0A5B8N1T2"/>
<evidence type="ECO:0000256" key="10">
    <source>
        <dbReference type="ARBA" id="ARBA00037868"/>
    </source>
</evidence>
<evidence type="ECO:0000313" key="12">
    <source>
        <dbReference type="EMBL" id="QDZ25654.1"/>
    </source>
</evidence>
<protein>
    <recommendedName>
        <fullName evidence="2">Ras-related protein Rab-21</fullName>
    </recommendedName>
</protein>
<dbReference type="GO" id="GO:0005525">
    <property type="term" value="F:GTP binding"/>
    <property type="evidence" value="ECO:0007669"/>
    <property type="project" value="UniProtKB-KW"/>
</dbReference>
<dbReference type="SUPFAM" id="SSF52540">
    <property type="entry name" value="P-loop containing nucleoside triphosphate hydrolases"/>
    <property type="match status" value="1"/>
</dbReference>
<evidence type="ECO:0000256" key="8">
    <source>
        <dbReference type="ARBA" id="ARBA00023288"/>
    </source>
</evidence>
<evidence type="ECO:0000256" key="3">
    <source>
        <dbReference type="ARBA" id="ARBA00022448"/>
    </source>
</evidence>
<dbReference type="Pfam" id="PF00071">
    <property type="entry name" value="Ras"/>
    <property type="match status" value="1"/>
</dbReference>
<comment type="subcellular location">
    <subcellularLocation>
        <location evidence="10">Endomembrane system</location>
        <topology evidence="10">Lipid-anchor</topology>
    </subcellularLocation>
</comment>
<gene>
    <name evidence="12" type="ORF">A3770_18p81720</name>
</gene>
<proteinExistence type="inferred from homology"/>
<keyword evidence="5" id="KW-0653">Protein transport</keyword>